<gene>
    <name evidence="2" type="ORF">PI172_0697</name>
</gene>
<reference evidence="2 3" key="1">
    <citation type="submission" date="2015-07" db="EMBL/GenBank/DDBJ databases">
        <title>Complete genome sequence of Prevotella intermedia strain 17-2.</title>
        <authorList>
            <person name="Nambu T."/>
        </authorList>
    </citation>
    <scope>NUCLEOTIDE SEQUENCE [LARGE SCALE GENOMIC DNA]</scope>
    <source>
        <strain evidence="2 3">17-2</strain>
    </source>
</reference>
<dbReference type="SUPFAM" id="SSF53098">
    <property type="entry name" value="Ribonuclease H-like"/>
    <property type="match status" value="1"/>
</dbReference>
<proteinExistence type="predicted"/>
<evidence type="ECO:0000313" key="3">
    <source>
        <dbReference type="Proteomes" id="UP000067008"/>
    </source>
</evidence>
<feature type="domain" description="Transposase DDE" evidence="1">
    <location>
        <begin position="130"/>
        <end position="284"/>
    </location>
</feature>
<organism evidence="2 3">
    <name type="scientific">Prevotella intermedia</name>
    <dbReference type="NCBI Taxonomy" id="28131"/>
    <lineage>
        <taxon>Bacteria</taxon>
        <taxon>Pseudomonadati</taxon>
        <taxon>Bacteroidota</taxon>
        <taxon>Bacteroidia</taxon>
        <taxon>Bacteroidales</taxon>
        <taxon>Prevotellaceae</taxon>
        <taxon>Prevotella</taxon>
    </lineage>
</organism>
<evidence type="ECO:0000313" key="2">
    <source>
        <dbReference type="EMBL" id="BAR95425.1"/>
    </source>
</evidence>
<dbReference type="AlphaFoldDB" id="A0AAD1BHN0"/>
<dbReference type="Proteomes" id="UP000067008">
    <property type="component" value="Chromosome 2"/>
</dbReference>
<sequence length="320" mass="37738">MEYFLYLYTCKPKSYKQIPTPMTDTNLIEIFCIFDDFCKYFTPELKKHTLQVPGKRHRNRASRMSDSEIMTILVLFHTHRFRDLKSFYLGYICQHMRGDFPHRISYNRFVERQAQVALHLLLFLQTCALGKCSGISIIDSTPLASCHIKRERQHRTMRGWAAKGKCTMGWFYGFKLHLVINDKGEIIQWKLTPGNVDDRQPLKDKRFTERLFGKLFADRGYISQNLFEMLFVDNIHLVTKIKKNMKNSLMSLYDKLLLRKRSVIETVNDELKNVCQIEHTRHRSFDNFATNLIAGLIAYNLLPKKPEMNIEIIDKSRIIA</sequence>
<accession>A0AAD1BHN0</accession>
<protein>
    <submittedName>
        <fullName evidence="2">Mobile element protein</fullName>
    </submittedName>
</protein>
<name>A0AAD1BHN0_PREIN</name>
<evidence type="ECO:0000259" key="1">
    <source>
        <dbReference type="Pfam" id="PF13612"/>
    </source>
</evidence>
<dbReference type="InterPro" id="IPR012337">
    <property type="entry name" value="RNaseH-like_sf"/>
</dbReference>
<dbReference type="EMBL" id="AP014925">
    <property type="protein sequence ID" value="BAR95425.1"/>
    <property type="molecule type" value="Genomic_DNA"/>
</dbReference>
<dbReference type="InterPro" id="IPR025668">
    <property type="entry name" value="Tnp_DDE_dom"/>
</dbReference>
<dbReference type="Pfam" id="PF13612">
    <property type="entry name" value="DDE_Tnp_1_3"/>
    <property type="match status" value="1"/>
</dbReference>
<dbReference type="NCBIfam" id="NF033520">
    <property type="entry name" value="transpos_IS982"/>
    <property type="match status" value="1"/>
</dbReference>